<protein>
    <recommendedName>
        <fullName evidence="3">Exostosin GT47 domain-containing protein</fullName>
    </recommendedName>
</protein>
<organism evidence="4 5">
    <name type="scientific">Effrenium voratum</name>
    <dbReference type="NCBI Taxonomy" id="2562239"/>
    <lineage>
        <taxon>Eukaryota</taxon>
        <taxon>Sar</taxon>
        <taxon>Alveolata</taxon>
        <taxon>Dinophyceae</taxon>
        <taxon>Suessiales</taxon>
        <taxon>Symbiodiniaceae</taxon>
        <taxon>Effrenium</taxon>
    </lineage>
</organism>
<dbReference type="GO" id="GO:0016757">
    <property type="term" value="F:glycosyltransferase activity"/>
    <property type="evidence" value="ECO:0007669"/>
    <property type="project" value="InterPro"/>
</dbReference>
<reference evidence="4" key="1">
    <citation type="submission" date="2023-08" db="EMBL/GenBank/DDBJ databases">
        <authorList>
            <person name="Chen Y."/>
            <person name="Shah S."/>
            <person name="Dougan E. K."/>
            <person name="Thang M."/>
            <person name="Chan C."/>
        </authorList>
    </citation>
    <scope>NUCLEOTIDE SEQUENCE</scope>
</reference>
<comment type="similarity">
    <text evidence="1">Belongs to the glycosyltransferase 47 family.</text>
</comment>
<evidence type="ECO:0000256" key="2">
    <source>
        <dbReference type="SAM" id="SignalP"/>
    </source>
</evidence>
<sequence length="618" mass="69867">MRRAGAGLALLTSALAAPKKTLQDDPVFQKKNYQENIETDAECNRSPLWGPFRVQLLQTAEEMRVELAYEKMMEWGLENVTKVDEQSKICLLGLVSMQYYFAHMLLFEVGSVEAAVDAFRMMDEHSGALHPDLLDKAAGAGEIWPISADSLDSLRRALLRASSGGGTGGPDRRRRFKNAFGLHDEDWHQVWSAWRPTGAPVAPVGPRGLGAARPTAPTPGFRVFVYDPDTIPALRKLARGGSFCKPNQWGMEVALHDWFLACPCRTDNPEEADFFFVPHYTSCLINHADTFAGCDTKQLCMPTTELFEEVLRESPYYRRVDGGRNHLFVWGSGMGADGPFASWRQWVPNAIFLMTEPELWNPYKEVVLPSYTPHKDIIVPGRLTVDDMISLGKMAKPFTERTVLGHFIGWPRPPHFSVMDPQLCQNSSCPLNVRSVLLDLKDTEESMHVDVDVPYLESFLGLTSSLFCFVPRGKSAWSSRFFQTFFAGCIPVLLNDRYEVPFGELVDVPKAVIKWPMTEVPALVEYLKHMAMEDAERMLELHEAGKELRCWYAWPPSWVEWSWLELNKSKFNRTCEDWHIRNAYVAVTRLLATKAGTGRGRFYWPGAPPGDLQRPPAI</sequence>
<dbReference type="Pfam" id="PF03016">
    <property type="entry name" value="Exostosin_GT47"/>
    <property type="match status" value="1"/>
</dbReference>
<proteinExistence type="inferred from homology"/>
<evidence type="ECO:0000313" key="4">
    <source>
        <dbReference type="EMBL" id="CAJ1393477.1"/>
    </source>
</evidence>
<dbReference type="PANTHER" id="PTHR11062:SF281">
    <property type="entry name" value="EXOSTOSIN-LIKE 2"/>
    <property type="match status" value="1"/>
</dbReference>
<comment type="caution">
    <text evidence="4">The sequence shown here is derived from an EMBL/GenBank/DDBJ whole genome shotgun (WGS) entry which is preliminary data.</text>
</comment>
<keyword evidence="5" id="KW-1185">Reference proteome</keyword>
<dbReference type="InterPro" id="IPR004263">
    <property type="entry name" value="Exostosin"/>
</dbReference>
<name>A0AA36ITY9_9DINO</name>
<evidence type="ECO:0000313" key="5">
    <source>
        <dbReference type="Proteomes" id="UP001178507"/>
    </source>
</evidence>
<dbReference type="Proteomes" id="UP001178507">
    <property type="component" value="Unassembled WGS sequence"/>
</dbReference>
<gene>
    <name evidence="4" type="ORF">EVOR1521_LOCUS18329</name>
</gene>
<feature type="chain" id="PRO_5041377802" description="Exostosin GT47 domain-containing protein" evidence="2">
    <location>
        <begin position="17"/>
        <end position="618"/>
    </location>
</feature>
<dbReference type="AlphaFoldDB" id="A0AA36ITY9"/>
<feature type="signal peptide" evidence="2">
    <location>
        <begin position="1"/>
        <end position="16"/>
    </location>
</feature>
<keyword evidence="2" id="KW-0732">Signal</keyword>
<dbReference type="EMBL" id="CAUJNA010002569">
    <property type="protein sequence ID" value="CAJ1393477.1"/>
    <property type="molecule type" value="Genomic_DNA"/>
</dbReference>
<dbReference type="PANTHER" id="PTHR11062">
    <property type="entry name" value="EXOSTOSIN HEPARAN SULFATE GLYCOSYLTRANSFERASE -RELATED"/>
    <property type="match status" value="1"/>
</dbReference>
<dbReference type="InterPro" id="IPR040911">
    <property type="entry name" value="Exostosin_GT47"/>
</dbReference>
<feature type="domain" description="Exostosin GT47" evidence="3">
    <location>
        <begin position="218"/>
        <end position="528"/>
    </location>
</feature>
<evidence type="ECO:0000256" key="1">
    <source>
        <dbReference type="ARBA" id="ARBA00010271"/>
    </source>
</evidence>
<accession>A0AA36ITY9</accession>
<evidence type="ECO:0000259" key="3">
    <source>
        <dbReference type="Pfam" id="PF03016"/>
    </source>
</evidence>